<protein>
    <submittedName>
        <fullName evidence="1">Uncharacterized protein</fullName>
    </submittedName>
</protein>
<keyword evidence="2" id="KW-1185">Reference proteome</keyword>
<dbReference type="EMBL" id="KV878923">
    <property type="protein sequence ID" value="OJJ78995.1"/>
    <property type="molecule type" value="Genomic_DNA"/>
</dbReference>
<sequence>MERTLSGGITMLSNEKEGSAAELDELLGSYPPSGVEHYDAWVDECTNYFRKRCDKTGEYMADIFITASEEIAAGYLFAWRIASEPHI</sequence>
<name>A0A1L9V4Y2_ASPGL</name>
<reference evidence="2" key="1">
    <citation type="journal article" date="2017" name="Genome Biol.">
        <title>Comparative genomics reveals high biological diversity and specific adaptations in the industrially and medically important fungal genus Aspergillus.</title>
        <authorList>
            <person name="de Vries R.P."/>
            <person name="Riley R."/>
            <person name="Wiebenga A."/>
            <person name="Aguilar-Osorio G."/>
            <person name="Amillis S."/>
            <person name="Uchima C.A."/>
            <person name="Anderluh G."/>
            <person name="Asadollahi M."/>
            <person name="Askin M."/>
            <person name="Barry K."/>
            <person name="Battaglia E."/>
            <person name="Bayram O."/>
            <person name="Benocci T."/>
            <person name="Braus-Stromeyer S.A."/>
            <person name="Caldana C."/>
            <person name="Canovas D."/>
            <person name="Cerqueira G.C."/>
            <person name="Chen F."/>
            <person name="Chen W."/>
            <person name="Choi C."/>
            <person name="Clum A."/>
            <person name="Dos Santos R.A."/>
            <person name="Damasio A.R."/>
            <person name="Diallinas G."/>
            <person name="Emri T."/>
            <person name="Fekete E."/>
            <person name="Flipphi M."/>
            <person name="Freyberg S."/>
            <person name="Gallo A."/>
            <person name="Gournas C."/>
            <person name="Habgood R."/>
            <person name="Hainaut M."/>
            <person name="Harispe M.L."/>
            <person name="Henrissat B."/>
            <person name="Hilden K.S."/>
            <person name="Hope R."/>
            <person name="Hossain A."/>
            <person name="Karabika E."/>
            <person name="Karaffa L."/>
            <person name="Karanyi Z."/>
            <person name="Krasevec N."/>
            <person name="Kuo A."/>
            <person name="Kusch H."/>
            <person name="LaButti K."/>
            <person name="Lagendijk E.L."/>
            <person name="Lapidus A."/>
            <person name="Levasseur A."/>
            <person name="Lindquist E."/>
            <person name="Lipzen A."/>
            <person name="Logrieco A.F."/>
            <person name="MacCabe A."/>
            <person name="Maekelae M.R."/>
            <person name="Malavazi I."/>
            <person name="Melin P."/>
            <person name="Meyer V."/>
            <person name="Mielnichuk N."/>
            <person name="Miskei M."/>
            <person name="Molnar A.P."/>
            <person name="Mule G."/>
            <person name="Ngan C.Y."/>
            <person name="Orejas M."/>
            <person name="Orosz E."/>
            <person name="Ouedraogo J.P."/>
            <person name="Overkamp K.M."/>
            <person name="Park H.-S."/>
            <person name="Perrone G."/>
            <person name="Piumi F."/>
            <person name="Punt P.J."/>
            <person name="Ram A.F."/>
            <person name="Ramon A."/>
            <person name="Rauscher S."/>
            <person name="Record E."/>
            <person name="Riano-Pachon D.M."/>
            <person name="Robert V."/>
            <person name="Roehrig J."/>
            <person name="Ruller R."/>
            <person name="Salamov A."/>
            <person name="Salih N.S."/>
            <person name="Samson R.A."/>
            <person name="Sandor E."/>
            <person name="Sanguinetti M."/>
            <person name="Schuetze T."/>
            <person name="Sepcic K."/>
            <person name="Shelest E."/>
            <person name="Sherlock G."/>
            <person name="Sophianopoulou V."/>
            <person name="Squina F.M."/>
            <person name="Sun H."/>
            <person name="Susca A."/>
            <person name="Todd R.B."/>
            <person name="Tsang A."/>
            <person name="Unkles S.E."/>
            <person name="van de Wiele N."/>
            <person name="van Rossen-Uffink D."/>
            <person name="Oliveira J.V."/>
            <person name="Vesth T.C."/>
            <person name="Visser J."/>
            <person name="Yu J.-H."/>
            <person name="Zhou M."/>
            <person name="Andersen M.R."/>
            <person name="Archer D.B."/>
            <person name="Baker S.E."/>
            <person name="Benoit I."/>
            <person name="Brakhage A.A."/>
            <person name="Braus G.H."/>
            <person name="Fischer R."/>
            <person name="Frisvad J.C."/>
            <person name="Goldman G.H."/>
            <person name="Houbraken J."/>
            <person name="Oakley B."/>
            <person name="Pocsi I."/>
            <person name="Scazzocchio C."/>
            <person name="Seiboth B."/>
            <person name="vanKuyk P.A."/>
            <person name="Wortman J."/>
            <person name="Dyer P.S."/>
            <person name="Grigoriev I.V."/>
        </authorList>
    </citation>
    <scope>NUCLEOTIDE SEQUENCE [LARGE SCALE GENOMIC DNA]</scope>
    <source>
        <strain evidence="2">CBS 516.65</strain>
    </source>
</reference>
<gene>
    <name evidence="1" type="ORF">ASPGLDRAFT_86097</name>
</gene>
<organism evidence="1 2">
    <name type="scientific">Aspergillus glaucus CBS 516.65</name>
    <dbReference type="NCBI Taxonomy" id="1160497"/>
    <lineage>
        <taxon>Eukaryota</taxon>
        <taxon>Fungi</taxon>
        <taxon>Dikarya</taxon>
        <taxon>Ascomycota</taxon>
        <taxon>Pezizomycotina</taxon>
        <taxon>Eurotiomycetes</taxon>
        <taxon>Eurotiomycetidae</taxon>
        <taxon>Eurotiales</taxon>
        <taxon>Aspergillaceae</taxon>
        <taxon>Aspergillus</taxon>
        <taxon>Aspergillus subgen. Aspergillus</taxon>
    </lineage>
</organism>
<evidence type="ECO:0000313" key="2">
    <source>
        <dbReference type="Proteomes" id="UP000184300"/>
    </source>
</evidence>
<proteinExistence type="predicted"/>
<dbReference type="GeneID" id="34466627"/>
<dbReference type="RefSeq" id="XP_022395693.1">
    <property type="nucleotide sequence ID" value="XM_022550367.1"/>
</dbReference>
<dbReference type="Proteomes" id="UP000184300">
    <property type="component" value="Unassembled WGS sequence"/>
</dbReference>
<evidence type="ECO:0000313" key="1">
    <source>
        <dbReference type="EMBL" id="OJJ78995.1"/>
    </source>
</evidence>
<dbReference type="VEuPathDB" id="FungiDB:ASPGLDRAFT_86097"/>
<accession>A0A1L9V4Y2</accession>
<dbReference type="AlphaFoldDB" id="A0A1L9V4Y2"/>
<dbReference type="OrthoDB" id="3034873at2759"/>